<evidence type="ECO:0000259" key="1">
    <source>
        <dbReference type="Pfam" id="PF07992"/>
    </source>
</evidence>
<dbReference type="GeneID" id="36834440"/>
<dbReference type="InterPro" id="IPR036188">
    <property type="entry name" value="FAD/NAD-bd_sf"/>
</dbReference>
<dbReference type="EMBL" id="CP029287">
    <property type="protein sequence ID" value="AWR98965.1"/>
    <property type="molecule type" value="Genomic_DNA"/>
</dbReference>
<gene>
    <name evidence="2" type="ORF">DFR87_03820</name>
</gene>
<dbReference type="PRINTS" id="PR00420">
    <property type="entry name" value="RNGMNOXGNASE"/>
</dbReference>
<reference evidence="3" key="3">
    <citation type="submission" date="2020-03" db="EMBL/GenBank/DDBJ databases">
        <title>Sequencing and Assembly of Multiple Reported Metal-Biooxidizing Members of the Extremely Thermoacidophilic Archaeal Family Sulfolobaceae.</title>
        <authorList>
            <person name="Counts J.A."/>
            <person name="Kelly R.M."/>
        </authorList>
    </citation>
    <scope>NUCLEOTIDE SEQUENCE [LARGE SCALE GENOMIC DNA]</scope>
    <source>
        <strain evidence="3">HO1-1</strain>
    </source>
</reference>
<dbReference type="RefSeq" id="WP_110368935.1">
    <property type="nucleotide sequence ID" value="NZ_CP029287.2"/>
</dbReference>
<evidence type="ECO:0000313" key="3">
    <source>
        <dbReference type="Proteomes" id="UP000247586"/>
    </source>
</evidence>
<reference evidence="2 3" key="1">
    <citation type="submission" date="2018-05" db="EMBL/GenBank/DDBJ databases">
        <title>Complete Genome Sequences of Extremely Thermoacidophilic, Metal-Mobilizing Type-Strain Members of the Archaeal Family Sulfolobaceae: Acidianus brierleyi DSM-1651T, Acidianus sulfidivorans DSM-18786T, Metallosphaera hakonensis DSM-7519T, and Metallosphaera prunae DSM-10039T.</title>
        <authorList>
            <person name="Counts J.A."/>
            <person name="Kelly R.M."/>
        </authorList>
    </citation>
    <scope>NUCLEOTIDE SEQUENCE [LARGE SCALE GENOMIC DNA]</scope>
    <source>
        <strain evidence="2 3">HO1-1</strain>
    </source>
</reference>
<sequence>MDRVIIVGGGNGGTVVANRLSGKGLDVTVIEPLDYHLYQPGMVDYVLGEETEESIVRTLDSLLPVKRMKGRVTKVDVENHSVFMGDERVEYDYLVLAPGVISKRLEGSYGWHTLEEGKKLREDVSNFSGKSIVVGYSGVIKCPAAPFEFSFLLKEKFPKAQVTLLNPVTNPPEIQRPMAEAFGKKSKELGIEVKRGFKIARIDQASKVIESDSGEKVSYDLALIDPPVKVGEEFKDLTDQSGFIPVDRSTLRYRNYDNVYVIGDANNILTPPKTGSKAHYEAKIVADNIIASVKGGERKNYDGSAICAVYASSKKGYLIRMNFEKSNIYGASPLFYEMKKMFTHMYWASLRGFFP</sequence>
<dbReference type="InterPro" id="IPR052541">
    <property type="entry name" value="SQRD"/>
</dbReference>
<dbReference type="InterPro" id="IPR023753">
    <property type="entry name" value="FAD/NAD-binding_dom"/>
</dbReference>
<accession>A0A2U9ISH4</accession>
<dbReference type="OrthoDB" id="38899at2157"/>
<dbReference type="AlphaFoldDB" id="A0A2U9ISH4"/>
<reference evidence="3" key="2">
    <citation type="submission" date="2020-03" db="EMBL/GenBank/DDBJ databases">
        <title>Complete Genome Sequences of Extremely Thermoacidophilic, Metal-Mobilizing Type-Strain Members of the Archaeal Family Sulfolobaceae: Acidianus brierleyi DSM-1651T, Acidianus sulfidivorans DSM-18786T, Metallosphaera hakonensis DSM-7519T, and Metallosphaera prunae DSM-10039T.</title>
        <authorList>
            <person name="Counts J.A."/>
            <person name="Kelly R.M."/>
        </authorList>
    </citation>
    <scope>NUCLEOTIDE SEQUENCE [LARGE SCALE GENOMIC DNA]</scope>
    <source>
        <strain evidence="3">HO1-1</strain>
    </source>
</reference>
<dbReference type="PANTHER" id="PTHR43755">
    <property type="match status" value="1"/>
</dbReference>
<feature type="domain" description="FAD/NAD(P)-binding" evidence="1">
    <location>
        <begin position="3"/>
        <end position="269"/>
    </location>
</feature>
<dbReference type="KEGG" id="mhk:DFR87_03820"/>
<dbReference type="PANTHER" id="PTHR43755:SF1">
    <property type="entry name" value="FAD-DEPENDENT PYRIDINE NUCLEOTIDE-DISULPHIDE OXIDOREDUCTASE"/>
    <property type="match status" value="1"/>
</dbReference>
<dbReference type="Pfam" id="PF07992">
    <property type="entry name" value="Pyr_redox_2"/>
    <property type="match status" value="1"/>
</dbReference>
<protein>
    <submittedName>
        <fullName evidence="2">Pyridine nucleotide-disulfide oxidoreductase</fullName>
    </submittedName>
</protein>
<organism evidence="2 3">
    <name type="scientific">Metallosphaera hakonensis JCM 8857 = DSM 7519</name>
    <dbReference type="NCBI Taxonomy" id="1293036"/>
    <lineage>
        <taxon>Archaea</taxon>
        <taxon>Thermoproteota</taxon>
        <taxon>Thermoprotei</taxon>
        <taxon>Sulfolobales</taxon>
        <taxon>Sulfolobaceae</taxon>
        <taxon>Metallosphaera</taxon>
    </lineage>
</organism>
<evidence type="ECO:0000313" key="2">
    <source>
        <dbReference type="EMBL" id="AWR98965.1"/>
    </source>
</evidence>
<dbReference type="SUPFAM" id="SSF51905">
    <property type="entry name" value="FAD/NAD(P)-binding domain"/>
    <property type="match status" value="1"/>
</dbReference>
<keyword evidence="3" id="KW-1185">Reference proteome</keyword>
<dbReference type="GO" id="GO:0016491">
    <property type="term" value="F:oxidoreductase activity"/>
    <property type="evidence" value="ECO:0007669"/>
    <property type="project" value="InterPro"/>
</dbReference>
<dbReference type="Gene3D" id="3.50.50.60">
    <property type="entry name" value="FAD/NAD(P)-binding domain"/>
    <property type="match status" value="2"/>
</dbReference>
<proteinExistence type="predicted"/>
<dbReference type="Proteomes" id="UP000247586">
    <property type="component" value="Chromosome"/>
</dbReference>
<name>A0A2U9ISH4_9CREN</name>
<dbReference type="STRING" id="1293036.GCA_001315825_01857"/>